<dbReference type="OrthoDB" id="2595775at2"/>
<gene>
    <name evidence="1" type="ORF">EJQ19_29025</name>
</gene>
<proteinExistence type="predicted"/>
<accession>A0A3S0AK72</accession>
<dbReference type="RefSeq" id="WP_126144729.1">
    <property type="nucleotide sequence ID" value="NZ_RXHU01000112.1"/>
</dbReference>
<evidence type="ECO:0000313" key="1">
    <source>
        <dbReference type="EMBL" id="RTE02759.1"/>
    </source>
</evidence>
<protein>
    <submittedName>
        <fullName evidence="1">Uncharacterized protein</fullName>
    </submittedName>
</protein>
<name>A0A3S0AK72_9BACL</name>
<sequence length="180" mass="19610">MEMNQANTTNNQTNEETKAGNLSAFGFRPVLSKPTKKTAGGDAMFTIVKTLRNGNRIVFAAEIIQKIGSPKCVELAFTDNGIAVKGCESSRPESFRLNEIGKKQGIYCKDLVEEIAEVFKLDFSQRTSISFDEVTYLSDGSGKIASVVISGHDSVIDDNESDEDFPSAVSVVYEDSSPQH</sequence>
<dbReference type="EMBL" id="RXHU01000112">
    <property type="protein sequence ID" value="RTE02759.1"/>
    <property type="molecule type" value="Genomic_DNA"/>
</dbReference>
<dbReference type="AlphaFoldDB" id="A0A3S0AK72"/>
<comment type="caution">
    <text evidence="1">The sequence shown here is derived from an EMBL/GenBank/DDBJ whole genome shotgun (WGS) entry which is preliminary data.</text>
</comment>
<keyword evidence="2" id="KW-1185">Reference proteome</keyword>
<reference evidence="1 2" key="1">
    <citation type="submission" date="2018-12" db="EMBL/GenBank/DDBJ databases">
        <title>Bacillus ochoae sp. nov., Paenibacillus whitsoniae sp. nov., Paenibacillus spiritus sp. nov. Isolated from the Mars Exploration Rover during spacecraft assembly.</title>
        <authorList>
            <person name="Seuylemezian A."/>
            <person name="Vaishampayan P."/>
        </authorList>
    </citation>
    <scope>NUCLEOTIDE SEQUENCE [LARGE SCALE GENOMIC DNA]</scope>
    <source>
        <strain evidence="1 2">MER 54</strain>
    </source>
</reference>
<dbReference type="Proteomes" id="UP000276128">
    <property type="component" value="Unassembled WGS sequence"/>
</dbReference>
<organism evidence="1 2">
    <name type="scientific">Paenibacillus whitsoniae</name>
    <dbReference type="NCBI Taxonomy" id="2496558"/>
    <lineage>
        <taxon>Bacteria</taxon>
        <taxon>Bacillati</taxon>
        <taxon>Bacillota</taxon>
        <taxon>Bacilli</taxon>
        <taxon>Bacillales</taxon>
        <taxon>Paenibacillaceae</taxon>
        <taxon>Paenibacillus</taxon>
    </lineage>
</organism>
<evidence type="ECO:0000313" key="2">
    <source>
        <dbReference type="Proteomes" id="UP000276128"/>
    </source>
</evidence>